<reference evidence="2 3" key="1">
    <citation type="submission" date="2019-04" db="EMBL/GenBank/DDBJ databases">
        <title>Friends and foes A comparative genomics study of 23 Aspergillus species from section Flavi.</title>
        <authorList>
            <consortium name="DOE Joint Genome Institute"/>
            <person name="Kjaerbolling I."/>
            <person name="Vesth T."/>
            <person name="Frisvad J.C."/>
            <person name="Nybo J.L."/>
            <person name="Theobald S."/>
            <person name="Kildgaard S."/>
            <person name="Isbrandt T."/>
            <person name="Kuo A."/>
            <person name="Sato A."/>
            <person name="Lyhne E.K."/>
            <person name="Kogle M.E."/>
            <person name="Wiebenga A."/>
            <person name="Kun R.S."/>
            <person name="Lubbers R.J."/>
            <person name="Makela M.R."/>
            <person name="Barry K."/>
            <person name="Chovatia M."/>
            <person name="Clum A."/>
            <person name="Daum C."/>
            <person name="Haridas S."/>
            <person name="He G."/>
            <person name="LaButti K."/>
            <person name="Lipzen A."/>
            <person name="Mondo S."/>
            <person name="Riley R."/>
            <person name="Salamov A."/>
            <person name="Simmons B.A."/>
            <person name="Magnuson J.K."/>
            <person name="Henrissat B."/>
            <person name="Mortensen U.H."/>
            <person name="Larsen T.O."/>
            <person name="Devries R.P."/>
            <person name="Grigoriev I.V."/>
            <person name="Machida M."/>
            <person name="Baker S.E."/>
            <person name="Andersen M.R."/>
        </authorList>
    </citation>
    <scope>NUCLEOTIDE SEQUENCE [LARGE SCALE GENOMIC DNA]</scope>
    <source>
        <strain evidence="2 3">CBS 117625</strain>
    </source>
</reference>
<organism evidence="2 3">
    <name type="scientific">Aspergillus pseudotamarii</name>
    <dbReference type="NCBI Taxonomy" id="132259"/>
    <lineage>
        <taxon>Eukaryota</taxon>
        <taxon>Fungi</taxon>
        <taxon>Dikarya</taxon>
        <taxon>Ascomycota</taxon>
        <taxon>Pezizomycotina</taxon>
        <taxon>Eurotiomycetes</taxon>
        <taxon>Eurotiomycetidae</taxon>
        <taxon>Eurotiales</taxon>
        <taxon>Aspergillaceae</taxon>
        <taxon>Aspergillus</taxon>
        <taxon>Aspergillus subgen. Circumdati</taxon>
    </lineage>
</organism>
<evidence type="ECO:0008006" key="4">
    <source>
        <dbReference type="Google" id="ProtNLM"/>
    </source>
</evidence>
<dbReference type="GeneID" id="43642754"/>
<feature type="compositionally biased region" description="Basic and acidic residues" evidence="1">
    <location>
        <begin position="216"/>
        <end position="229"/>
    </location>
</feature>
<evidence type="ECO:0000313" key="2">
    <source>
        <dbReference type="EMBL" id="KAE8142888.1"/>
    </source>
</evidence>
<dbReference type="EMBL" id="ML743553">
    <property type="protein sequence ID" value="KAE8142888.1"/>
    <property type="molecule type" value="Genomic_DNA"/>
</dbReference>
<evidence type="ECO:0000313" key="3">
    <source>
        <dbReference type="Proteomes" id="UP000325672"/>
    </source>
</evidence>
<keyword evidence="3" id="KW-1185">Reference proteome</keyword>
<gene>
    <name evidence="2" type="ORF">BDV38DRAFT_277702</name>
</gene>
<name>A0A5N6T943_ASPPS</name>
<sequence length="250" mass="28497">MKRPPPRGKKGTKKHLPVYPQALTALILSVAPNLESLAFPDISAEFESPSECSLMLQAFLERANATPTEIPYLQNLRDVHCLSNKDPVLSDERFYENYNLAERMKLVGNLPALESISVEAIEDRHYGIDLEPRSTNFKRVYIRNSNYSSGSLAEIIKSCRRLQAFKHSIGGRASVDGSYPMFLESDLLDALLYHTNTLQQLEVDVDEEFTDQRPGSWDKDGEYTMREDPYENDYTEGRPTSLRDFVTLPR</sequence>
<protein>
    <recommendedName>
        <fullName evidence="4">F-box domain-containing protein</fullName>
    </recommendedName>
</protein>
<dbReference type="AlphaFoldDB" id="A0A5N6T943"/>
<dbReference type="Proteomes" id="UP000325672">
    <property type="component" value="Unassembled WGS sequence"/>
</dbReference>
<dbReference type="OrthoDB" id="3437411at2759"/>
<proteinExistence type="predicted"/>
<accession>A0A5N6T943</accession>
<dbReference type="RefSeq" id="XP_031918951.1">
    <property type="nucleotide sequence ID" value="XM_032058544.1"/>
</dbReference>
<feature type="region of interest" description="Disordered" evidence="1">
    <location>
        <begin position="209"/>
        <end position="241"/>
    </location>
</feature>
<evidence type="ECO:0000256" key="1">
    <source>
        <dbReference type="SAM" id="MobiDB-lite"/>
    </source>
</evidence>